<accession>A0A2P8DLW3</accession>
<comment type="caution">
    <text evidence="2">The sequence shown here is derived from an EMBL/GenBank/DDBJ whole genome shotgun (WGS) entry which is preliminary data.</text>
</comment>
<name>A0A2P8DLW3_9ACTN</name>
<feature type="region of interest" description="Disordered" evidence="1">
    <location>
        <begin position="193"/>
        <end position="224"/>
    </location>
</feature>
<dbReference type="SUPFAM" id="SSF52540">
    <property type="entry name" value="P-loop containing nucleoside triphosphate hydrolases"/>
    <property type="match status" value="1"/>
</dbReference>
<dbReference type="Gene3D" id="3.40.50.300">
    <property type="entry name" value="P-loop containing nucleotide triphosphate hydrolases"/>
    <property type="match status" value="1"/>
</dbReference>
<evidence type="ECO:0000313" key="3">
    <source>
        <dbReference type="Proteomes" id="UP000240542"/>
    </source>
</evidence>
<keyword evidence="2" id="KW-0808">Transferase</keyword>
<dbReference type="Proteomes" id="UP000240542">
    <property type="component" value="Unassembled WGS sequence"/>
</dbReference>
<proteinExistence type="predicted"/>
<protein>
    <submittedName>
        <fullName evidence="2">Uridine kinase</fullName>
    </submittedName>
</protein>
<dbReference type="EMBL" id="PYGA01000006">
    <property type="protein sequence ID" value="PSK98212.1"/>
    <property type="molecule type" value="Genomic_DNA"/>
</dbReference>
<reference evidence="2 3" key="1">
    <citation type="submission" date="2018-03" db="EMBL/GenBank/DDBJ databases">
        <title>Genomic Encyclopedia of Archaeal and Bacterial Type Strains, Phase II (KMG-II): from individual species to whole genera.</title>
        <authorList>
            <person name="Goeker M."/>
        </authorList>
    </citation>
    <scope>NUCLEOTIDE SEQUENCE [LARGE SCALE GENOMIC DNA]</scope>
    <source>
        <strain evidence="2 3">DSM 45312</strain>
    </source>
</reference>
<sequence length="224" mass="24250">MCASVPPPTTVPTVSTTAPDWPAAVAAALRRRPARAGAYRAVAIEGRSGSGKTRTAGLLAEALGGAPVIHLDDLYPGWEGLAAAAPLLLRWVLEPLARGEAPQWRRYDWERGVFGPWRRTRVDDLLLVEGCGAGAAPLRPLLSALVWVDAPAEARSRRLRTRADAAAYAPHMARWARQEAVFYRAHRPREHADLLIDNPLTEDPQTEDPLTGNPLTGDPPIGDD</sequence>
<keyword evidence="3" id="KW-1185">Reference proteome</keyword>
<organism evidence="2 3">
    <name type="scientific">Murinocardiopsis flavida</name>
    <dbReference type="NCBI Taxonomy" id="645275"/>
    <lineage>
        <taxon>Bacteria</taxon>
        <taxon>Bacillati</taxon>
        <taxon>Actinomycetota</taxon>
        <taxon>Actinomycetes</taxon>
        <taxon>Streptosporangiales</taxon>
        <taxon>Nocardiopsidaceae</taxon>
        <taxon>Murinocardiopsis</taxon>
    </lineage>
</organism>
<keyword evidence="2" id="KW-0418">Kinase</keyword>
<dbReference type="GO" id="GO:0016301">
    <property type="term" value="F:kinase activity"/>
    <property type="evidence" value="ECO:0007669"/>
    <property type="project" value="UniProtKB-KW"/>
</dbReference>
<dbReference type="InterPro" id="IPR027417">
    <property type="entry name" value="P-loop_NTPase"/>
</dbReference>
<dbReference type="AlphaFoldDB" id="A0A2P8DLW3"/>
<gene>
    <name evidence="2" type="ORF">CLV63_106260</name>
</gene>
<evidence type="ECO:0000256" key="1">
    <source>
        <dbReference type="SAM" id="MobiDB-lite"/>
    </source>
</evidence>
<evidence type="ECO:0000313" key="2">
    <source>
        <dbReference type="EMBL" id="PSK98212.1"/>
    </source>
</evidence>